<dbReference type="EMBL" id="CM042046">
    <property type="protein sequence ID" value="KAI3676486.1"/>
    <property type="molecule type" value="Genomic_DNA"/>
</dbReference>
<gene>
    <name evidence="1" type="ORF">L1987_86096</name>
</gene>
<reference evidence="2" key="1">
    <citation type="journal article" date="2022" name="Mol. Ecol. Resour.">
        <title>The genomes of chicory, endive, great burdock and yacon provide insights into Asteraceae palaeo-polyploidization history and plant inulin production.</title>
        <authorList>
            <person name="Fan W."/>
            <person name="Wang S."/>
            <person name="Wang H."/>
            <person name="Wang A."/>
            <person name="Jiang F."/>
            <person name="Liu H."/>
            <person name="Zhao H."/>
            <person name="Xu D."/>
            <person name="Zhang Y."/>
        </authorList>
    </citation>
    <scope>NUCLEOTIDE SEQUENCE [LARGE SCALE GENOMIC DNA]</scope>
    <source>
        <strain evidence="2">cv. Yunnan</strain>
    </source>
</reference>
<reference evidence="1 2" key="2">
    <citation type="journal article" date="2022" name="Mol. Ecol. Resour.">
        <title>The genomes of chicory, endive, great burdock and yacon provide insights into Asteraceae paleo-polyploidization history and plant inulin production.</title>
        <authorList>
            <person name="Fan W."/>
            <person name="Wang S."/>
            <person name="Wang H."/>
            <person name="Wang A."/>
            <person name="Jiang F."/>
            <person name="Liu H."/>
            <person name="Zhao H."/>
            <person name="Xu D."/>
            <person name="Zhang Y."/>
        </authorList>
    </citation>
    <scope>NUCLEOTIDE SEQUENCE [LARGE SCALE GENOMIC DNA]</scope>
    <source>
        <strain evidence="2">cv. Yunnan</strain>
        <tissue evidence="1">Leaves</tissue>
    </source>
</reference>
<organism evidence="1 2">
    <name type="scientific">Smallanthus sonchifolius</name>
    <dbReference type="NCBI Taxonomy" id="185202"/>
    <lineage>
        <taxon>Eukaryota</taxon>
        <taxon>Viridiplantae</taxon>
        <taxon>Streptophyta</taxon>
        <taxon>Embryophyta</taxon>
        <taxon>Tracheophyta</taxon>
        <taxon>Spermatophyta</taxon>
        <taxon>Magnoliopsida</taxon>
        <taxon>eudicotyledons</taxon>
        <taxon>Gunneridae</taxon>
        <taxon>Pentapetalae</taxon>
        <taxon>asterids</taxon>
        <taxon>campanulids</taxon>
        <taxon>Asterales</taxon>
        <taxon>Asteraceae</taxon>
        <taxon>Asteroideae</taxon>
        <taxon>Heliantheae alliance</taxon>
        <taxon>Millerieae</taxon>
        <taxon>Smallanthus</taxon>
    </lineage>
</organism>
<accession>A0ACB8XYI5</accession>
<evidence type="ECO:0000313" key="2">
    <source>
        <dbReference type="Proteomes" id="UP001056120"/>
    </source>
</evidence>
<evidence type="ECO:0000313" key="1">
    <source>
        <dbReference type="EMBL" id="KAI3676486.1"/>
    </source>
</evidence>
<name>A0ACB8XYI5_9ASTR</name>
<dbReference type="Proteomes" id="UP001056120">
    <property type="component" value="Linkage Group LG29"/>
</dbReference>
<protein>
    <submittedName>
        <fullName evidence="1">Uncharacterized protein</fullName>
    </submittedName>
</protein>
<keyword evidence="2" id="KW-1185">Reference proteome</keyword>
<sequence>MYKYEAIGESDDMLEFDATVDVTQDSALVDIDDDFLYLIQQQNSASSHDENIEVMMELSVQGEALLPICNKILPLATNIVAK</sequence>
<comment type="caution">
    <text evidence="1">The sequence shown here is derived from an EMBL/GenBank/DDBJ whole genome shotgun (WGS) entry which is preliminary data.</text>
</comment>
<proteinExistence type="predicted"/>